<feature type="transmembrane region" description="Helical" evidence="8">
    <location>
        <begin position="112"/>
        <end position="141"/>
    </location>
</feature>
<organism evidence="10 11">
    <name type="scientific">Canna indica</name>
    <name type="common">Indian-shot</name>
    <dbReference type="NCBI Taxonomy" id="4628"/>
    <lineage>
        <taxon>Eukaryota</taxon>
        <taxon>Viridiplantae</taxon>
        <taxon>Streptophyta</taxon>
        <taxon>Embryophyta</taxon>
        <taxon>Tracheophyta</taxon>
        <taxon>Spermatophyta</taxon>
        <taxon>Magnoliopsida</taxon>
        <taxon>Liliopsida</taxon>
        <taxon>Zingiberales</taxon>
        <taxon>Cannaceae</taxon>
        <taxon>Canna</taxon>
    </lineage>
</organism>
<accession>A0AAQ3KXI3</accession>
<dbReference type="InterPro" id="IPR006459">
    <property type="entry name" value="CASP/CASPL"/>
</dbReference>
<evidence type="ECO:0000256" key="6">
    <source>
        <dbReference type="ARBA" id="ARBA00022989"/>
    </source>
</evidence>
<dbReference type="GO" id="GO:0005886">
    <property type="term" value="C:plasma membrane"/>
    <property type="evidence" value="ECO:0007669"/>
    <property type="project" value="UniProtKB-SubCell"/>
</dbReference>
<comment type="subcellular location">
    <subcellularLocation>
        <location evidence="1 8">Cell membrane</location>
        <topology evidence="1 8">Multi-pass membrane protein</topology>
    </subcellularLocation>
</comment>
<reference evidence="10 11" key="1">
    <citation type="submission" date="2023-10" db="EMBL/GenBank/DDBJ databases">
        <title>Chromosome-scale genome assembly provides insights into flower coloration mechanisms of Canna indica.</title>
        <authorList>
            <person name="Li C."/>
        </authorList>
    </citation>
    <scope>NUCLEOTIDE SEQUENCE [LARGE SCALE GENOMIC DNA]</scope>
    <source>
        <tissue evidence="10">Flower</tissue>
    </source>
</reference>
<keyword evidence="7 8" id="KW-0472">Membrane</keyword>
<evidence type="ECO:0000256" key="4">
    <source>
        <dbReference type="ARBA" id="ARBA00022475"/>
    </source>
</evidence>
<dbReference type="PANTHER" id="PTHR36488:SF8">
    <property type="entry name" value="CASP-LIKE PROTEIN 1U1"/>
    <property type="match status" value="1"/>
</dbReference>
<comment type="subunit">
    <text evidence="3 8">Homodimer and heterodimers.</text>
</comment>
<comment type="similarity">
    <text evidence="2 8">Belongs to the Casparian strip membrane proteins (CASP) family.</text>
</comment>
<proteinExistence type="inferred from homology"/>
<evidence type="ECO:0000313" key="11">
    <source>
        <dbReference type="Proteomes" id="UP001327560"/>
    </source>
</evidence>
<dbReference type="EMBL" id="CP136897">
    <property type="protein sequence ID" value="WOL16465.1"/>
    <property type="molecule type" value="Genomic_DNA"/>
</dbReference>
<evidence type="ECO:0000256" key="8">
    <source>
        <dbReference type="RuleBase" id="RU361233"/>
    </source>
</evidence>
<gene>
    <name evidence="10" type="ORF">Cni_G25252</name>
</gene>
<keyword evidence="4 8" id="KW-1003">Cell membrane</keyword>
<evidence type="ECO:0000256" key="1">
    <source>
        <dbReference type="ARBA" id="ARBA00004651"/>
    </source>
</evidence>
<evidence type="ECO:0000256" key="7">
    <source>
        <dbReference type="ARBA" id="ARBA00023136"/>
    </source>
</evidence>
<sequence length="193" mass="20466">MATSADKPAAQPDKVAPETARSASLLKADIALRLSLFSATLVALVVTVTSKQTKLFNFPFSPFPLKLDAKFNYSPALIYFVVANSVACLYSILTVGLSSFSVSRSSQSTKLLLLLSSMDVVVAGIMASATGAVSSVAYIGLKGNSHTGWTKVCNDFDKFCQHVGSAVSISLVASIILVFLVILSSYSLYLRSH</sequence>
<dbReference type="PANTHER" id="PTHR36488">
    <property type="entry name" value="CASP-LIKE PROTEIN 1U1"/>
    <property type="match status" value="1"/>
</dbReference>
<evidence type="ECO:0000259" key="9">
    <source>
        <dbReference type="Pfam" id="PF04535"/>
    </source>
</evidence>
<keyword evidence="5 8" id="KW-0812">Transmembrane</keyword>
<dbReference type="InterPro" id="IPR006702">
    <property type="entry name" value="CASP_dom"/>
</dbReference>
<dbReference type="AlphaFoldDB" id="A0AAQ3KXI3"/>
<protein>
    <recommendedName>
        <fullName evidence="8">CASP-like protein</fullName>
    </recommendedName>
</protein>
<feature type="transmembrane region" description="Helical" evidence="8">
    <location>
        <begin position="30"/>
        <end position="50"/>
    </location>
</feature>
<dbReference type="NCBIfam" id="TIGR01569">
    <property type="entry name" value="A_tha_TIGR01569"/>
    <property type="match status" value="1"/>
</dbReference>
<evidence type="ECO:0000313" key="10">
    <source>
        <dbReference type="EMBL" id="WOL16465.1"/>
    </source>
</evidence>
<evidence type="ECO:0000256" key="5">
    <source>
        <dbReference type="ARBA" id="ARBA00022692"/>
    </source>
</evidence>
<keyword evidence="6 8" id="KW-1133">Transmembrane helix</keyword>
<evidence type="ECO:0000256" key="3">
    <source>
        <dbReference type="ARBA" id="ARBA00011489"/>
    </source>
</evidence>
<feature type="transmembrane region" description="Helical" evidence="8">
    <location>
        <begin position="76"/>
        <end position="100"/>
    </location>
</feature>
<dbReference type="Proteomes" id="UP001327560">
    <property type="component" value="Chromosome 8"/>
</dbReference>
<feature type="transmembrane region" description="Helical" evidence="8">
    <location>
        <begin position="166"/>
        <end position="189"/>
    </location>
</feature>
<evidence type="ECO:0000256" key="2">
    <source>
        <dbReference type="ARBA" id="ARBA00007651"/>
    </source>
</evidence>
<name>A0AAQ3KXI3_9LILI</name>
<feature type="domain" description="Casparian strip membrane protein" evidence="9">
    <location>
        <begin position="25"/>
        <end position="175"/>
    </location>
</feature>
<dbReference type="Pfam" id="PF04535">
    <property type="entry name" value="CASP_dom"/>
    <property type="match status" value="1"/>
</dbReference>
<keyword evidence="11" id="KW-1185">Reference proteome</keyword>
<dbReference type="InterPro" id="IPR044173">
    <property type="entry name" value="CASPL"/>
</dbReference>